<feature type="domain" description="Signal transduction histidine kinase subgroup 3 dimerisation and phosphoacceptor" evidence="1">
    <location>
        <begin position="149"/>
        <end position="185"/>
    </location>
</feature>
<accession>A0A380ENY4</accession>
<dbReference type="EC" id="2.7.13.3" evidence="2"/>
<name>A0A380ENY4_STAAU</name>
<keyword evidence="2" id="KW-0418">Kinase</keyword>
<evidence type="ECO:0000313" key="2">
    <source>
        <dbReference type="EMBL" id="SUL37726.1"/>
    </source>
</evidence>
<keyword evidence="2" id="KW-0808">Transferase</keyword>
<dbReference type="Gene3D" id="1.20.5.1930">
    <property type="match status" value="1"/>
</dbReference>
<evidence type="ECO:0000313" key="3">
    <source>
        <dbReference type="Proteomes" id="UP000254116"/>
    </source>
</evidence>
<dbReference type="InterPro" id="IPR011712">
    <property type="entry name" value="Sig_transdc_His_kin_sub3_dim/P"/>
</dbReference>
<sequence>MINEDSIQLDTLLKKYYEHSIEKIVFADDNGKIIAMNDAAKDILSEEDNYSAVANAICHRCEGYTNAYDVQSCKDCFLESMQVQATNFQVFMKTKDQKVMPFTATYQLIDQDRGIHAFTLQNVSSQIEQQEKLHQQRMMRKTISAQENERKRISRELHDSVIQEMLNVDVQLRLLKYQEDTTKLLEDAEILNILSLN</sequence>
<dbReference type="Pfam" id="PF07730">
    <property type="entry name" value="HisKA_3"/>
    <property type="match status" value="1"/>
</dbReference>
<gene>
    <name evidence="2" type="primary">nreB_2</name>
    <name evidence="2" type="ORF">NCTC10702_03741</name>
</gene>
<evidence type="ECO:0000259" key="1">
    <source>
        <dbReference type="Pfam" id="PF07730"/>
    </source>
</evidence>
<dbReference type="Proteomes" id="UP000254116">
    <property type="component" value="Unassembled WGS sequence"/>
</dbReference>
<dbReference type="GO" id="GO:0000155">
    <property type="term" value="F:phosphorelay sensor kinase activity"/>
    <property type="evidence" value="ECO:0007669"/>
    <property type="project" value="InterPro"/>
</dbReference>
<dbReference type="EMBL" id="UHBY01000003">
    <property type="protein sequence ID" value="SUL37726.1"/>
    <property type="molecule type" value="Genomic_DNA"/>
</dbReference>
<dbReference type="GO" id="GO:0046983">
    <property type="term" value="F:protein dimerization activity"/>
    <property type="evidence" value="ECO:0007669"/>
    <property type="project" value="InterPro"/>
</dbReference>
<dbReference type="GO" id="GO:0016020">
    <property type="term" value="C:membrane"/>
    <property type="evidence" value="ECO:0007669"/>
    <property type="project" value="InterPro"/>
</dbReference>
<organism evidence="2 3">
    <name type="scientific">Staphylococcus aureus</name>
    <dbReference type="NCBI Taxonomy" id="1280"/>
    <lineage>
        <taxon>Bacteria</taxon>
        <taxon>Bacillati</taxon>
        <taxon>Bacillota</taxon>
        <taxon>Bacilli</taxon>
        <taxon>Bacillales</taxon>
        <taxon>Staphylococcaceae</taxon>
        <taxon>Staphylococcus</taxon>
    </lineage>
</organism>
<dbReference type="AlphaFoldDB" id="A0A380ENY4"/>
<proteinExistence type="predicted"/>
<reference evidence="2 3" key="1">
    <citation type="submission" date="2018-06" db="EMBL/GenBank/DDBJ databases">
        <authorList>
            <consortium name="Pathogen Informatics"/>
            <person name="Doyle S."/>
        </authorList>
    </citation>
    <scope>NUCLEOTIDE SEQUENCE [LARGE SCALE GENOMIC DNA]</scope>
    <source>
        <strain evidence="2 3">NCTC10702</strain>
    </source>
</reference>
<protein>
    <submittedName>
        <fullName evidence="2">Two component sensor histidine kinase</fullName>
        <ecNumber evidence="2">2.7.13.3</ecNumber>
    </submittedName>
</protein>